<keyword evidence="2" id="KW-0808">Transferase</keyword>
<gene>
    <name evidence="2" type="ORF">ENS56_08340</name>
</gene>
<feature type="domain" description="Polymerase nucleotidyl transferase" evidence="1">
    <location>
        <begin position="18"/>
        <end position="92"/>
    </location>
</feature>
<comment type="caution">
    <text evidence="2">The sequence shown here is derived from an EMBL/GenBank/DDBJ whole genome shotgun (WGS) entry which is preliminary data.</text>
</comment>
<evidence type="ECO:0000313" key="2">
    <source>
        <dbReference type="EMBL" id="HGT48029.1"/>
    </source>
</evidence>
<evidence type="ECO:0000259" key="1">
    <source>
        <dbReference type="Pfam" id="PF01909"/>
    </source>
</evidence>
<reference evidence="2" key="1">
    <citation type="journal article" date="2020" name="mSystems">
        <title>Genome- and Community-Level Interaction Insights into Carbon Utilization and Element Cycling Functions of Hydrothermarchaeota in Hydrothermal Sediment.</title>
        <authorList>
            <person name="Zhou Z."/>
            <person name="Liu Y."/>
            <person name="Xu W."/>
            <person name="Pan J."/>
            <person name="Luo Z.H."/>
            <person name="Li M."/>
        </authorList>
    </citation>
    <scope>NUCLEOTIDE SEQUENCE [LARGE SCALE GENOMIC DNA]</scope>
    <source>
        <strain evidence="2">SpSt-500</strain>
    </source>
</reference>
<dbReference type="InterPro" id="IPR043519">
    <property type="entry name" value="NT_sf"/>
</dbReference>
<dbReference type="PANTHER" id="PTHR33933">
    <property type="entry name" value="NUCLEOTIDYLTRANSFERASE"/>
    <property type="match status" value="1"/>
</dbReference>
<dbReference type="Pfam" id="PF01909">
    <property type="entry name" value="NTP_transf_2"/>
    <property type="match status" value="1"/>
</dbReference>
<dbReference type="PANTHER" id="PTHR33933:SF1">
    <property type="entry name" value="PROTEIN ADENYLYLTRANSFERASE MNTA-RELATED"/>
    <property type="match status" value="1"/>
</dbReference>
<dbReference type="InterPro" id="IPR052548">
    <property type="entry name" value="Type_VII_TA_antitoxin"/>
</dbReference>
<dbReference type="CDD" id="cd05403">
    <property type="entry name" value="NT_KNTase_like"/>
    <property type="match status" value="1"/>
</dbReference>
<organism evidence="2">
    <name type="scientific">Ignavibacterium album</name>
    <dbReference type="NCBI Taxonomy" id="591197"/>
    <lineage>
        <taxon>Bacteria</taxon>
        <taxon>Pseudomonadati</taxon>
        <taxon>Ignavibacteriota</taxon>
        <taxon>Ignavibacteria</taxon>
        <taxon>Ignavibacteriales</taxon>
        <taxon>Ignavibacteriaceae</taxon>
        <taxon>Ignavibacterium</taxon>
    </lineage>
</organism>
<dbReference type="InterPro" id="IPR002934">
    <property type="entry name" value="Polymerase_NTP_transf_dom"/>
</dbReference>
<name>A0A832DL39_9BACT</name>
<dbReference type="GO" id="GO:0016779">
    <property type="term" value="F:nucleotidyltransferase activity"/>
    <property type="evidence" value="ECO:0007669"/>
    <property type="project" value="InterPro"/>
</dbReference>
<dbReference type="EMBL" id="DSVI01000010">
    <property type="protein sequence ID" value="HGT48029.1"/>
    <property type="molecule type" value="Genomic_DNA"/>
</dbReference>
<proteinExistence type="predicted"/>
<sequence>MKSFNIDEIKNDVEKLTKEYFGELLDKVILYGSFARGDFDEESDVDFAVFLNLEESKISNYMNEVTEITSNLSIKYGIIVSLVLISNFTFDKYKDVLPFYKNLVKEGKIVYG</sequence>
<dbReference type="Gene3D" id="3.30.460.10">
    <property type="entry name" value="Beta Polymerase, domain 2"/>
    <property type="match status" value="1"/>
</dbReference>
<dbReference type="AlphaFoldDB" id="A0A832DL39"/>
<accession>A0A832DL39</accession>
<protein>
    <submittedName>
        <fullName evidence="2">Nucleotidyltransferase domain-containing protein</fullName>
    </submittedName>
</protein>
<dbReference type="SUPFAM" id="SSF81301">
    <property type="entry name" value="Nucleotidyltransferase"/>
    <property type="match status" value="1"/>
</dbReference>